<protein>
    <submittedName>
        <fullName evidence="2">VOC family protein</fullName>
    </submittedName>
</protein>
<accession>A0AAU8DP55</accession>
<feature type="domain" description="Glyoxalase-like" evidence="1">
    <location>
        <begin position="8"/>
        <end position="113"/>
    </location>
</feature>
<feature type="domain" description="Glyoxalase-like" evidence="1">
    <location>
        <begin position="130"/>
        <end position="230"/>
    </location>
</feature>
<dbReference type="InterPro" id="IPR029068">
    <property type="entry name" value="Glyas_Bleomycin-R_OHBP_Dase"/>
</dbReference>
<dbReference type="CDD" id="cd06587">
    <property type="entry name" value="VOC"/>
    <property type="match status" value="1"/>
</dbReference>
<reference evidence="2" key="1">
    <citation type="submission" date="2024-05" db="EMBL/GenBank/DDBJ databases">
        <authorList>
            <person name="Cai S.Y."/>
            <person name="Jin L.M."/>
            <person name="Li H.R."/>
        </authorList>
    </citation>
    <scope>NUCLEOTIDE SEQUENCE</scope>
    <source>
        <strain evidence="2">A5-74</strain>
    </source>
</reference>
<proteinExistence type="predicted"/>
<dbReference type="AlphaFoldDB" id="A0AAU8DP55"/>
<organism evidence="2">
    <name type="scientific">Nakamurella sp. A5-74</name>
    <dbReference type="NCBI Taxonomy" id="3158264"/>
    <lineage>
        <taxon>Bacteria</taxon>
        <taxon>Bacillati</taxon>
        <taxon>Actinomycetota</taxon>
        <taxon>Actinomycetes</taxon>
        <taxon>Nakamurellales</taxon>
        <taxon>Nakamurellaceae</taxon>
        <taxon>Nakamurella</taxon>
    </lineage>
</organism>
<dbReference type="RefSeq" id="WP_353649681.1">
    <property type="nucleotide sequence ID" value="NZ_CP159218.1"/>
</dbReference>
<dbReference type="EMBL" id="CP159218">
    <property type="protein sequence ID" value="XCG64067.1"/>
    <property type="molecule type" value="Genomic_DNA"/>
</dbReference>
<dbReference type="PANTHER" id="PTHR35908">
    <property type="entry name" value="HYPOTHETICAL FUSION PROTEIN"/>
    <property type="match status" value="1"/>
</dbReference>
<dbReference type="InterPro" id="IPR041581">
    <property type="entry name" value="Glyoxalase_6"/>
</dbReference>
<name>A0AAU8DP55_9ACTN</name>
<sequence>MTARLRALAFDSVNPERPATFWARLLDRLVVRDAGALLLPGALDQVTLRFVAAETVEVGQNPLHLHLTGDDVPLQDTVVSALGLGATELDLGNPPDADFVVLADPDGNEFCVLEGGNSWVADCGFLGEVACDGSRAVGVFWSAALGWPLVWDSGAETAVQSPNGGTKISWGGEEAPTEPRVSRQRFELVTPQAELVAEVTRLEVLGATVMGTPVGRTHRLADPDGNEFTVSPG</sequence>
<dbReference type="PANTHER" id="PTHR35908:SF1">
    <property type="entry name" value="CONSERVED PROTEIN"/>
    <property type="match status" value="1"/>
</dbReference>
<evidence type="ECO:0000313" key="2">
    <source>
        <dbReference type="EMBL" id="XCG64067.1"/>
    </source>
</evidence>
<gene>
    <name evidence="2" type="ORF">ABLG96_01605</name>
</gene>
<dbReference type="SUPFAM" id="SSF54593">
    <property type="entry name" value="Glyoxalase/Bleomycin resistance protein/Dihydroxybiphenyl dioxygenase"/>
    <property type="match status" value="2"/>
</dbReference>
<dbReference type="Gene3D" id="3.10.180.10">
    <property type="entry name" value="2,3-Dihydroxybiphenyl 1,2-Dioxygenase, domain 1"/>
    <property type="match status" value="2"/>
</dbReference>
<evidence type="ECO:0000259" key="1">
    <source>
        <dbReference type="Pfam" id="PF18029"/>
    </source>
</evidence>
<dbReference type="Pfam" id="PF18029">
    <property type="entry name" value="Glyoxalase_6"/>
    <property type="match status" value="2"/>
</dbReference>